<sequence length="274" mass="28708">MDRAEKTGFGISLAAHLALLAVLSLALARAALPPPPADSIEVSFVDRVALQSAAPSPAPAPPEQGRAPETGPTESAAPTPAPTPAPAPPAPRQADVAPSPERARPQPAETRPSPPRPQETPPRTRPGTEGSAQQTRRSLLGPDLLRGIGRDPSPSRDNRQQAATMSAQAAASIASAIARQVQPCADQQVNPGPGAERIRTTINLRLNRDGSLAARPRVTGQTGIDDENRRYAARVADLAIATFVGCSPLRGLPQELYDVPRGWANFTMNYSLPG</sequence>
<feature type="region of interest" description="Disordered" evidence="1">
    <location>
        <begin position="53"/>
        <end position="167"/>
    </location>
</feature>
<feature type="compositionally biased region" description="Pro residues" evidence="1">
    <location>
        <begin position="79"/>
        <end position="91"/>
    </location>
</feature>
<evidence type="ECO:0000313" key="3">
    <source>
        <dbReference type="Proteomes" id="UP000321249"/>
    </source>
</evidence>
<comment type="caution">
    <text evidence="2">The sequence shown here is derived from an EMBL/GenBank/DDBJ whole genome shotgun (WGS) entry which is preliminary data.</text>
</comment>
<reference evidence="2 3" key="1">
    <citation type="journal article" date="2015" name="J. Microbiol.">
        <title>Sphingosinicella ginsenosidimutans sp. nov., with ginsenoside converting activity.</title>
        <authorList>
            <person name="Kim J.K."/>
            <person name="Kang M.S."/>
            <person name="Park S.C."/>
            <person name="Kim K.M."/>
            <person name="Choi K."/>
            <person name="Yoon M.H."/>
            <person name="Im W.T."/>
        </authorList>
    </citation>
    <scope>NUCLEOTIDE SEQUENCE [LARGE SCALE GENOMIC DNA]</scope>
    <source>
        <strain evidence="2 3">BS-11</strain>
    </source>
</reference>
<dbReference type="EMBL" id="VOQQ01000001">
    <property type="protein sequence ID" value="TXC63100.1"/>
    <property type="molecule type" value="Genomic_DNA"/>
</dbReference>
<evidence type="ECO:0000256" key="1">
    <source>
        <dbReference type="SAM" id="MobiDB-lite"/>
    </source>
</evidence>
<dbReference type="Proteomes" id="UP000321249">
    <property type="component" value="Unassembled WGS sequence"/>
</dbReference>
<organism evidence="2 3">
    <name type="scientific">Allosphingosinicella ginsenosidimutans</name>
    <dbReference type="NCBI Taxonomy" id="1176539"/>
    <lineage>
        <taxon>Bacteria</taxon>
        <taxon>Pseudomonadati</taxon>
        <taxon>Pseudomonadota</taxon>
        <taxon>Alphaproteobacteria</taxon>
        <taxon>Sphingomonadales</taxon>
        <taxon>Sphingomonadaceae</taxon>
        <taxon>Allosphingosinicella</taxon>
    </lineage>
</organism>
<proteinExistence type="predicted"/>
<feature type="compositionally biased region" description="Pro residues" evidence="1">
    <location>
        <begin position="112"/>
        <end position="124"/>
    </location>
</feature>
<dbReference type="AlphaFoldDB" id="A0A5C6TSG1"/>
<accession>A0A5C6TSG1</accession>
<protein>
    <submittedName>
        <fullName evidence="2">Cell envelope biogenesis protein TolA</fullName>
    </submittedName>
</protein>
<dbReference type="OrthoDB" id="7161229at2"/>
<dbReference type="RefSeq" id="WP_147042508.1">
    <property type="nucleotide sequence ID" value="NZ_BAABIR010000005.1"/>
</dbReference>
<feature type="compositionally biased region" description="Low complexity" evidence="1">
    <location>
        <begin position="67"/>
        <end position="78"/>
    </location>
</feature>
<name>A0A5C6TSG1_9SPHN</name>
<keyword evidence="3" id="KW-1185">Reference proteome</keyword>
<evidence type="ECO:0000313" key="2">
    <source>
        <dbReference type="EMBL" id="TXC63100.1"/>
    </source>
</evidence>
<dbReference type="Gene3D" id="3.30.1150.10">
    <property type="match status" value="1"/>
</dbReference>
<gene>
    <name evidence="2" type="ORF">FRZ32_05155</name>
</gene>